<comment type="similarity">
    <text evidence="2">Belongs to the LptD family.</text>
</comment>
<evidence type="ECO:0000259" key="3">
    <source>
        <dbReference type="Pfam" id="PF04453"/>
    </source>
</evidence>
<dbReference type="HAMAP" id="MF_01411">
    <property type="entry name" value="LPS_assembly_LptD"/>
    <property type="match status" value="1"/>
</dbReference>
<feature type="chain" id="PRO_5038184911" description="LPS-assembly protein LptD" evidence="2">
    <location>
        <begin position="22"/>
        <end position="777"/>
    </location>
</feature>
<dbReference type="Proteomes" id="UP000705230">
    <property type="component" value="Unassembled WGS sequence"/>
</dbReference>
<comment type="caution">
    <text evidence="2">Lacks conserved residue(s) required for the propagation of feature annotation.</text>
</comment>
<comment type="function">
    <text evidence="2">Together with LptE, is involved in the assembly of lipopolysaccharide (LPS) at the surface of the outer membrane.</text>
</comment>
<dbReference type="GO" id="GO:0043165">
    <property type="term" value="P:Gram-negative-bacterium-type cell outer membrane assembly"/>
    <property type="evidence" value="ECO:0007669"/>
    <property type="project" value="UniProtKB-UniRule"/>
</dbReference>
<keyword evidence="2" id="KW-0732">Signal</keyword>
<evidence type="ECO:0000313" key="4">
    <source>
        <dbReference type="EMBL" id="MBL6903263.1"/>
    </source>
</evidence>
<dbReference type="EMBL" id="JADHSG010000003">
    <property type="protein sequence ID" value="MBL6903263.1"/>
    <property type="molecule type" value="Genomic_DNA"/>
</dbReference>
<accession>A0A937JEG6</accession>
<evidence type="ECO:0000313" key="5">
    <source>
        <dbReference type="Proteomes" id="UP000705230"/>
    </source>
</evidence>
<dbReference type="AlphaFoldDB" id="A0A937JEG6"/>
<name>A0A937JEG6_9GAMM</name>
<feature type="signal peptide" evidence="2">
    <location>
        <begin position="1"/>
        <end position="21"/>
    </location>
</feature>
<dbReference type="PANTHER" id="PTHR30189:SF1">
    <property type="entry name" value="LPS-ASSEMBLY PROTEIN LPTD"/>
    <property type="match status" value="1"/>
</dbReference>
<evidence type="ECO:0000256" key="1">
    <source>
        <dbReference type="ARBA" id="ARBA00023237"/>
    </source>
</evidence>
<feature type="domain" description="LptD C-terminal" evidence="3">
    <location>
        <begin position="327"/>
        <end position="666"/>
    </location>
</feature>
<dbReference type="PANTHER" id="PTHR30189">
    <property type="entry name" value="LPS-ASSEMBLY PROTEIN"/>
    <property type="match status" value="1"/>
</dbReference>
<dbReference type="InterPro" id="IPR007543">
    <property type="entry name" value="LptD_C"/>
</dbReference>
<protein>
    <recommendedName>
        <fullName evidence="2">LPS-assembly protein LptD</fullName>
    </recommendedName>
</protein>
<dbReference type="InterPro" id="IPR020889">
    <property type="entry name" value="LipoPS_assembly_LptD"/>
</dbReference>
<dbReference type="GO" id="GO:1990351">
    <property type="term" value="C:transporter complex"/>
    <property type="evidence" value="ECO:0007669"/>
    <property type="project" value="TreeGrafter"/>
</dbReference>
<keyword evidence="1 2" id="KW-0998">Cell outer membrane</keyword>
<dbReference type="GO" id="GO:0009279">
    <property type="term" value="C:cell outer membrane"/>
    <property type="evidence" value="ECO:0007669"/>
    <property type="project" value="UniProtKB-SubCell"/>
</dbReference>
<dbReference type="Pfam" id="PF04453">
    <property type="entry name" value="LptD"/>
    <property type="match status" value="1"/>
</dbReference>
<keyword evidence="2" id="KW-0472">Membrane</keyword>
<evidence type="ECO:0000256" key="2">
    <source>
        <dbReference type="HAMAP-Rule" id="MF_01411"/>
    </source>
</evidence>
<comment type="caution">
    <text evidence="4">The sequence shown here is derived from an EMBL/GenBank/DDBJ whole genome shotgun (WGS) entry which is preliminary data.</text>
</comment>
<comment type="subunit">
    <text evidence="2">Component of the lipopolysaccharide transport and assembly complex. Interacts with LptE and LptA.</text>
</comment>
<sequence length="777" mass="87594" precursor="true">MKKTRLAAMSVILLLAFNLNAQSNNSELVTINKSFNATTCLIYNPDTGIIIKDADISIEADSLRFSDNQAISLNDNVKIDFPGGLLSSSNALIGASKELIEFKKDTTLSLEQILLKGDEGFFNRANDAVEMENGNIFLSSRGLNIDFKSLRGSLSDELKIEEPKITSCADSKTGWLIRADDLVLNNKTFRGFARNLTLELGGTKVLKAPYLPFATTSERLSGFLEPSISSSSDGVDLSIPYFAILSGHSDITLSARNIAERGSGIELNYRYIKEHTKNNVDAFYFNNDKELQKNFPELADSRWAYKIQDSLMLNKASGINFGEIVINWAEASDAMVLRDIPGEITTVGLQRDHYLNQNITISSRFNNLAMEVEYQGFQSLNPLLSNGYKKSPAINFSFNKTFDSINIKQKLNIATFKASSLHEFFGASSEMGRYLNSIEDPIEGKRTFADITISKIFDKEFIKIKAAIGVKSLSYDLQNASIQNNNINSPNLEIDISSIFVKMNSDGMSFIQPRIVLGYSEYKDQTGNPVFDSNILAYNNQVFSNDRFSGMDRITDNNSHSVGFTYKLRRSSRDIFKFSLAKKYNHSENKVYLTSMPPTNNKNKFIMSSMWMPDMNNSFKIYGGYDTEDNELHIGGINFMTKSSIGTLGVAKRYRRMAGDFNQTLNYSEIFAAINLRKGFKIIGKLQQDDEYDIKVESMLGVEYENCCVAFRVMASDKNLTKYNDLYNSNYTYLNDAWDNMINIENKSRINFEFELKGFNSSINKIDKLLQNSILNY</sequence>
<dbReference type="InterPro" id="IPR050218">
    <property type="entry name" value="LptD"/>
</dbReference>
<organism evidence="4 5">
    <name type="scientific">SAR86 cluster bacterium</name>
    <dbReference type="NCBI Taxonomy" id="2030880"/>
    <lineage>
        <taxon>Bacteria</taxon>
        <taxon>Pseudomonadati</taxon>
        <taxon>Pseudomonadota</taxon>
        <taxon>Gammaproteobacteria</taxon>
        <taxon>SAR86 cluster</taxon>
    </lineage>
</organism>
<proteinExistence type="inferred from homology"/>
<dbReference type="GO" id="GO:0015920">
    <property type="term" value="P:lipopolysaccharide transport"/>
    <property type="evidence" value="ECO:0007669"/>
    <property type="project" value="InterPro"/>
</dbReference>
<reference evidence="4" key="1">
    <citation type="submission" date="2020-10" db="EMBL/GenBank/DDBJ databases">
        <title>Microbiome of the Black Sea water column analyzed by genome centric metagenomics.</title>
        <authorList>
            <person name="Cabello-Yeves P.J."/>
            <person name="Callieri C."/>
            <person name="Picazo A."/>
            <person name="Mehrshad M."/>
            <person name="Haro-Moreno J.M."/>
            <person name="Roda-Garcia J."/>
            <person name="Dzembekova N."/>
            <person name="Slabakova V."/>
            <person name="Slabakova N."/>
            <person name="Moncheva S."/>
            <person name="Rodriguez-Valera F."/>
        </authorList>
    </citation>
    <scope>NUCLEOTIDE SEQUENCE</scope>
    <source>
        <strain evidence="4">BS30m-G43</strain>
    </source>
</reference>
<comment type="subcellular location">
    <subcellularLocation>
        <location evidence="2">Cell outer membrane</location>
    </subcellularLocation>
</comment>
<gene>
    <name evidence="2" type="primary">lptD</name>
    <name evidence="4" type="ORF">ISR29_03575</name>
</gene>